<evidence type="ECO:0000259" key="13">
    <source>
        <dbReference type="PROSITE" id="PS50835"/>
    </source>
</evidence>
<dbReference type="InterPro" id="IPR013783">
    <property type="entry name" value="Ig-like_fold"/>
</dbReference>
<gene>
    <name evidence="14" type="ORF">JZ751_017317</name>
</gene>
<evidence type="ECO:0000256" key="11">
    <source>
        <dbReference type="ARBA" id="ARBA00023319"/>
    </source>
</evidence>
<dbReference type="PANTHER" id="PTHR44793">
    <property type="entry name" value="MATRIX REMODELING-ASSOCIATED PROTEIN 8"/>
    <property type="match status" value="1"/>
</dbReference>
<keyword evidence="7 12" id="KW-1133">Transmembrane helix</keyword>
<dbReference type="InterPro" id="IPR036179">
    <property type="entry name" value="Ig-like_dom_sf"/>
</dbReference>
<evidence type="ECO:0000256" key="6">
    <source>
        <dbReference type="ARBA" id="ARBA00022889"/>
    </source>
</evidence>
<keyword evidence="8 12" id="KW-0472">Membrane</keyword>
<evidence type="ECO:0000256" key="9">
    <source>
        <dbReference type="ARBA" id="ARBA00023157"/>
    </source>
</evidence>
<evidence type="ECO:0000256" key="2">
    <source>
        <dbReference type="ARBA" id="ARBA00022475"/>
    </source>
</evidence>
<keyword evidence="6" id="KW-0130">Cell adhesion</keyword>
<dbReference type="Pfam" id="PF07686">
    <property type="entry name" value="V-set"/>
    <property type="match status" value="1"/>
</dbReference>
<dbReference type="SMART" id="SM00406">
    <property type="entry name" value="IGv"/>
    <property type="match status" value="1"/>
</dbReference>
<keyword evidence="10" id="KW-0325">Glycoprotein</keyword>
<dbReference type="SUPFAM" id="SSF48726">
    <property type="entry name" value="Immunoglobulin"/>
    <property type="match status" value="1"/>
</dbReference>
<evidence type="ECO:0000256" key="7">
    <source>
        <dbReference type="ARBA" id="ARBA00022989"/>
    </source>
</evidence>
<dbReference type="InterPro" id="IPR013106">
    <property type="entry name" value="Ig_V-set"/>
</dbReference>
<evidence type="ECO:0000313" key="15">
    <source>
        <dbReference type="Proteomes" id="UP000824540"/>
    </source>
</evidence>
<evidence type="ECO:0000256" key="5">
    <source>
        <dbReference type="ARBA" id="ARBA00022737"/>
    </source>
</evidence>
<keyword evidence="15" id="KW-1185">Reference proteome</keyword>
<evidence type="ECO:0000256" key="4">
    <source>
        <dbReference type="ARBA" id="ARBA00022729"/>
    </source>
</evidence>
<dbReference type="PANTHER" id="PTHR44793:SF1">
    <property type="entry name" value="MATRIX REMODELING-ASSOCIATED PROTEIN 8"/>
    <property type="match status" value="1"/>
</dbReference>
<evidence type="ECO:0000256" key="12">
    <source>
        <dbReference type="SAM" id="Phobius"/>
    </source>
</evidence>
<keyword evidence="2" id="KW-1003">Cell membrane</keyword>
<sequence length="518" mass="59803">QKESEDCKCCAEEVRQRAAVELNYRRRGSKRVESGDVPQLDRGRQVQYCCCCGSTNSWSSSVRSRLLRIPRLPFQTYKIAHGRCTVGLVGLYPYLYILTLIWLKMDMETARMNIIARILLLFQNLRTWNGNNSKMLEELNILVSGQDNIDSVVVGEYNITAPTGSEAILQCHSQRMVWTQDRLKDRQRVVHWDLFRSGPDYTMERVLDMFSAGDQRIYNNYNKGRITMPKTAFNDGNFSLVIKVRKEKRFWDGEKAVFVVLVGGTVVLPCVNRQPVWTEAHSEEDQQVVHWDRQLPGVRHDRADRLVDMYASGERRQYGPLFLRRKMNISAEAFSLGDFSLTISDLRPPDQGLYSCHLHHHYCGLHERRIFHLSVGPPLPPDDSAAPRVLPQDDPNTNMVEVPHVINVILPEHRGHFLQQLGYILATLLLLALIAIALILVSRRCKKRGLEYDLRRSERGNMTSNDFEMATTELKMCNQEELRLDYKNNIVKEKAEMSKMPSPKVIDLDKELNRTAWK</sequence>
<dbReference type="InterPro" id="IPR042472">
    <property type="entry name" value="MXRA8"/>
</dbReference>
<evidence type="ECO:0000256" key="10">
    <source>
        <dbReference type="ARBA" id="ARBA00023180"/>
    </source>
</evidence>
<dbReference type="InterPro" id="IPR007110">
    <property type="entry name" value="Ig-like_dom"/>
</dbReference>
<dbReference type="OrthoDB" id="9832369at2759"/>
<accession>A0A8T2PM51</accession>
<name>A0A8T2PM51_9TELE</name>
<comment type="subcellular location">
    <subcellularLocation>
        <location evidence="1">Cell membrane</location>
        <topology evidence="1">Single-pass type I membrane protein</topology>
    </subcellularLocation>
</comment>
<keyword evidence="11" id="KW-0393">Immunoglobulin domain</keyword>
<evidence type="ECO:0000256" key="8">
    <source>
        <dbReference type="ARBA" id="ARBA00023136"/>
    </source>
</evidence>
<dbReference type="GO" id="GO:0009986">
    <property type="term" value="C:cell surface"/>
    <property type="evidence" value="ECO:0007669"/>
    <property type="project" value="TreeGrafter"/>
</dbReference>
<keyword evidence="9" id="KW-1015">Disulfide bond</keyword>
<keyword evidence="4" id="KW-0732">Signal</keyword>
<dbReference type="GO" id="GO:0030154">
    <property type="term" value="P:cell differentiation"/>
    <property type="evidence" value="ECO:0007669"/>
    <property type="project" value="TreeGrafter"/>
</dbReference>
<dbReference type="Proteomes" id="UP000824540">
    <property type="component" value="Unassembled WGS sequence"/>
</dbReference>
<dbReference type="GO" id="GO:0007155">
    <property type="term" value="P:cell adhesion"/>
    <property type="evidence" value="ECO:0007669"/>
    <property type="project" value="UniProtKB-KW"/>
</dbReference>
<keyword evidence="3 12" id="KW-0812">Transmembrane</keyword>
<organism evidence="14 15">
    <name type="scientific">Albula glossodonta</name>
    <name type="common">roundjaw bonefish</name>
    <dbReference type="NCBI Taxonomy" id="121402"/>
    <lineage>
        <taxon>Eukaryota</taxon>
        <taxon>Metazoa</taxon>
        <taxon>Chordata</taxon>
        <taxon>Craniata</taxon>
        <taxon>Vertebrata</taxon>
        <taxon>Euteleostomi</taxon>
        <taxon>Actinopterygii</taxon>
        <taxon>Neopterygii</taxon>
        <taxon>Teleostei</taxon>
        <taxon>Albuliformes</taxon>
        <taxon>Albulidae</taxon>
        <taxon>Albula</taxon>
    </lineage>
</organism>
<feature type="transmembrane region" description="Helical" evidence="12">
    <location>
        <begin position="421"/>
        <end position="441"/>
    </location>
</feature>
<dbReference type="Gene3D" id="2.60.40.10">
    <property type="entry name" value="Immunoglobulins"/>
    <property type="match status" value="2"/>
</dbReference>
<dbReference type="PROSITE" id="PS50835">
    <property type="entry name" value="IG_LIKE"/>
    <property type="match status" value="1"/>
</dbReference>
<feature type="domain" description="Ig-like" evidence="13">
    <location>
        <begin position="229"/>
        <end position="360"/>
    </location>
</feature>
<dbReference type="EMBL" id="JAFBMS010000004">
    <property type="protein sequence ID" value="KAG9352741.1"/>
    <property type="molecule type" value="Genomic_DNA"/>
</dbReference>
<dbReference type="AlphaFoldDB" id="A0A8T2PM51"/>
<protein>
    <recommendedName>
        <fullName evidence="13">Ig-like domain-containing protein</fullName>
    </recommendedName>
</protein>
<comment type="caution">
    <text evidence="14">The sequence shown here is derived from an EMBL/GenBank/DDBJ whole genome shotgun (WGS) entry which is preliminary data.</text>
</comment>
<proteinExistence type="predicted"/>
<evidence type="ECO:0000256" key="1">
    <source>
        <dbReference type="ARBA" id="ARBA00004251"/>
    </source>
</evidence>
<feature type="non-terminal residue" evidence="14">
    <location>
        <position position="1"/>
    </location>
</feature>
<evidence type="ECO:0000313" key="14">
    <source>
        <dbReference type="EMBL" id="KAG9352741.1"/>
    </source>
</evidence>
<evidence type="ECO:0000256" key="3">
    <source>
        <dbReference type="ARBA" id="ARBA00022692"/>
    </source>
</evidence>
<keyword evidence="5" id="KW-0677">Repeat</keyword>
<reference evidence="14" key="1">
    <citation type="thesis" date="2021" institute="BYU ScholarsArchive" country="Provo, UT, USA">
        <title>Applications of and Algorithms for Genome Assembly and Genomic Analyses with an Emphasis on Marine Teleosts.</title>
        <authorList>
            <person name="Pickett B.D."/>
        </authorList>
    </citation>
    <scope>NUCLEOTIDE SEQUENCE</scope>
    <source>
        <strain evidence="14">HI-2016</strain>
    </source>
</reference>
<dbReference type="GO" id="GO:0005886">
    <property type="term" value="C:plasma membrane"/>
    <property type="evidence" value="ECO:0007669"/>
    <property type="project" value="UniProtKB-SubCell"/>
</dbReference>